<keyword evidence="6" id="KW-1185">Reference proteome</keyword>
<reference evidence="5 6" key="1">
    <citation type="journal article" date="2024" name="IMA Fungus">
        <title>IMA Genome - F19 : A genome assembly and annotation guide to empower mycologists, including annotated draft genome sequences of Ceratocystis pirilliformis, Diaporthe australafricana, Fusarium ophioides, Paecilomyces lecythidis, and Sporothrix stenoceras.</title>
        <authorList>
            <person name="Aylward J."/>
            <person name="Wilson A.M."/>
            <person name="Visagie C.M."/>
            <person name="Spraker J."/>
            <person name="Barnes I."/>
            <person name="Buitendag C."/>
            <person name="Ceriani C."/>
            <person name="Del Mar Angel L."/>
            <person name="du Plessis D."/>
            <person name="Fuchs T."/>
            <person name="Gasser K."/>
            <person name="Kramer D."/>
            <person name="Li W."/>
            <person name="Munsamy K."/>
            <person name="Piso A."/>
            <person name="Price J.L."/>
            <person name="Sonnekus B."/>
            <person name="Thomas C."/>
            <person name="van der Nest A."/>
            <person name="van Dijk A."/>
            <person name="van Heerden A."/>
            <person name="van Vuuren N."/>
            <person name="Yilmaz N."/>
            <person name="Duong T.A."/>
            <person name="van der Merwe N.A."/>
            <person name="Wingfield M.J."/>
            <person name="Wingfield B.D."/>
        </authorList>
    </citation>
    <scope>NUCLEOTIDE SEQUENCE [LARGE SCALE GENOMIC DNA]</scope>
    <source>
        <strain evidence="5 6">CMW 12675</strain>
    </source>
</reference>
<proteinExistence type="predicted"/>
<evidence type="ECO:0000256" key="4">
    <source>
        <dbReference type="SAM" id="MobiDB-lite"/>
    </source>
</evidence>
<organism evidence="5 6">
    <name type="scientific">Ceratocystis pirilliformis</name>
    <dbReference type="NCBI Taxonomy" id="259994"/>
    <lineage>
        <taxon>Eukaryota</taxon>
        <taxon>Fungi</taxon>
        <taxon>Dikarya</taxon>
        <taxon>Ascomycota</taxon>
        <taxon>Pezizomycotina</taxon>
        <taxon>Sordariomycetes</taxon>
        <taxon>Hypocreomycetidae</taxon>
        <taxon>Microascales</taxon>
        <taxon>Ceratocystidaceae</taxon>
        <taxon>Ceratocystis</taxon>
    </lineage>
</organism>
<name>A0ABR3YXJ7_9PEZI</name>
<evidence type="ECO:0000313" key="5">
    <source>
        <dbReference type="EMBL" id="KAL1892054.1"/>
    </source>
</evidence>
<keyword evidence="1" id="KW-0519">Myristate</keyword>
<feature type="region of interest" description="Disordered" evidence="4">
    <location>
        <begin position="1"/>
        <end position="131"/>
    </location>
</feature>
<dbReference type="EMBL" id="JAWDJO010000139">
    <property type="protein sequence ID" value="KAL1892054.1"/>
    <property type="molecule type" value="Genomic_DNA"/>
</dbReference>
<comment type="caution">
    <text evidence="5">The sequence shown here is derived from an EMBL/GenBank/DDBJ whole genome shotgun (WGS) entry which is preliminary data.</text>
</comment>
<evidence type="ECO:0000256" key="3">
    <source>
        <dbReference type="ARBA" id="ARBA00023288"/>
    </source>
</evidence>
<gene>
    <name evidence="5" type="ORF">Cpir12675_004705</name>
</gene>
<keyword evidence="3" id="KW-0449">Lipoprotein</keyword>
<feature type="compositionally biased region" description="Basic and acidic residues" evidence="4">
    <location>
        <begin position="116"/>
        <end position="131"/>
    </location>
</feature>
<evidence type="ECO:0000256" key="1">
    <source>
        <dbReference type="ARBA" id="ARBA00022707"/>
    </source>
</evidence>
<dbReference type="Pfam" id="PF15811">
    <property type="entry name" value="SVIP"/>
    <property type="match status" value="1"/>
</dbReference>
<evidence type="ECO:0000256" key="2">
    <source>
        <dbReference type="ARBA" id="ARBA00023139"/>
    </source>
</evidence>
<dbReference type="Proteomes" id="UP001583280">
    <property type="component" value="Unassembled WGS sequence"/>
</dbReference>
<protein>
    <submittedName>
        <fullName evidence="5">Uncharacterized protein</fullName>
    </submittedName>
</protein>
<keyword evidence="2" id="KW-0564">Palmitate</keyword>
<feature type="compositionally biased region" description="Basic and acidic residues" evidence="4">
    <location>
        <begin position="66"/>
        <end position="82"/>
    </location>
</feature>
<feature type="compositionally biased region" description="Polar residues" evidence="4">
    <location>
        <begin position="36"/>
        <end position="48"/>
    </location>
</feature>
<accession>A0ABR3YXJ7</accession>
<dbReference type="InterPro" id="IPR031632">
    <property type="entry name" value="SVIP"/>
</dbReference>
<sequence>MGCLCGKPDSDAFNSPGRVLGSAPPQPRTSAVPKNYTGTAQRLGSSSPDTKEASEPSGRPTGGASDAKEARRRAAEAAERRANAASRTPGKLGAQLAAQRKKTTNDCLKDASQQALRERELDANTASLRHD</sequence>
<evidence type="ECO:0000313" key="6">
    <source>
        <dbReference type="Proteomes" id="UP001583280"/>
    </source>
</evidence>